<evidence type="ECO:0000313" key="3">
    <source>
        <dbReference type="EMBL" id="KAK4421696.1"/>
    </source>
</evidence>
<keyword evidence="4" id="KW-1185">Reference proteome</keyword>
<dbReference type="PANTHER" id="PTHR34463:SF12">
    <property type="entry name" value="GLYCINE-RICH PROTEIN"/>
    <property type="match status" value="1"/>
</dbReference>
<evidence type="ECO:0000256" key="2">
    <source>
        <dbReference type="SAM" id="SignalP"/>
    </source>
</evidence>
<protein>
    <recommendedName>
        <fullName evidence="5">Glycine-rich protein</fullName>
    </recommendedName>
</protein>
<evidence type="ECO:0008006" key="5">
    <source>
        <dbReference type="Google" id="ProtNLM"/>
    </source>
</evidence>
<feature type="compositionally biased region" description="Polar residues" evidence="1">
    <location>
        <begin position="41"/>
        <end position="50"/>
    </location>
</feature>
<dbReference type="EMBL" id="JACGWO010000008">
    <property type="protein sequence ID" value="KAK4421696.1"/>
    <property type="molecule type" value="Genomic_DNA"/>
</dbReference>
<reference evidence="3" key="1">
    <citation type="submission" date="2020-06" db="EMBL/GenBank/DDBJ databases">
        <authorList>
            <person name="Li T."/>
            <person name="Hu X."/>
            <person name="Zhang T."/>
            <person name="Song X."/>
            <person name="Zhang H."/>
            <person name="Dai N."/>
            <person name="Sheng W."/>
            <person name="Hou X."/>
            <person name="Wei L."/>
        </authorList>
    </citation>
    <scope>NUCLEOTIDE SEQUENCE</scope>
    <source>
        <strain evidence="3">3651</strain>
        <tissue evidence="3">Leaf</tissue>
    </source>
</reference>
<feature type="chain" id="PRO_5042289799" description="Glycine-rich protein" evidence="2">
    <location>
        <begin position="20"/>
        <end position="157"/>
    </location>
</feature>
<proteinExistence type="predicted"/>
<accession>A0AAE1Y1T7</accession>
<keyword evidence="2" id="KW-0732">Signal</keyword>
<evidence type="ECO:0000313" key="4">
    <source>
        <dbReference type="Proteomes" id="UP001293254"/>
    </source>
</evidence>
<dbReference type="PANTHER" id="PTHR34463">
    <property type="entry name" value="GLYCINE-RICH PROTEIN"/>
    <property type="match status" value="1"/>
</dbReference>
<name>A0AAE1Y1T7_9LAMI</name>
<comment type="caution">
    <text evidence="3">The sequence shown here is derived from an EMBL/GenBank/DDBJ whole genome shotgun (WGS) entry which is preliminary data.</text>
</comment>
<evidence type="ECO:0000256" key="1">
    <source>
        <dbReference type="SAM" id="MobiDB-lite"/>
    </source>
</evidence>
<dbReference type="Proteomes" id="UP001293254">
    <property type="component" value="Unassembled WGS sequence"/>
</dbReference>
<reference evidence="3" key="2">
    <citation type="journal article" date="2024" name="Plant">
        <title>Genomic evolution and insights into agronomic trait innovations of Sesamum species.</title>
        <authorList>
            <person name="Miao H."/>
            <person name="Wang L."/>
            <person name="Qu L."/>
            <person name="Liu H."/>
            <person name="Sun Y."/>
            <person name="Le M."/>
            <person name="Wang Q."/>
            <person name="Wei S."/>
            <person name="Zheng Y."/>
            <person name="Lin W."/>
            <person name="Duan Y."/>
            <person name="Cao H."/>
            <person name="Xiong S."/>
            <person name="Wang X."/>
            <person name="Wei L."/>
            <person name="Li C."/>
            <person name="Ma Q."/>
            <person name="Ju M."/>
            <person name="Zhao R."/>
            <person name="Li G."/>
            <person name="Mu C."/>
            <person name="Tian Q."/>
            <person name="Mei H."/>
            <person name="Zhang T."/>
            <person name="Gao T."/>
            <person name="Zhang H."/>
        </authorList>
    </citation>
    <scope>NUCLEOTIDE SEQUENCE</scope>
    <source>
        <strain evidence="3">3651</strain>
    </source>
</reference>
<organism evidence="3 4">
    <name type="scientific">Sesamum alatum</name>
    <dbReference type="NCBI Taxonomy" id="300844"/>
    <lineage>
        <taxon>Eukaryota</taxon>
        <taxon>Viridiplantae</taxon>
        <taxon>Streptophyta</taxon>
        <taxon>Embryophyta</taxon>
        <taxon>Tracheophyta</taxon>
        <taxon>Spermatophyta</taxon>
        <taxon>Magnoliopsida</taxon>
        <taxon>eudicotyledons</taxon>
        <taxon>Gunneridae</taxon>
        <taxon>Pentapetalae</taxon>
        <taxon>asterids</taxon>
        <taxon>lamiids</taxon>
        <taxon>Lamiales</taxon>
        <taxon>Pedaliaceae</taxon>
        <taxon>Sesamum</taxon>
    </lineage>
</organism>
<gene>
    <name evidence="3" type="ORF">Salat_2120200</name>
</gene>
<feature type="signal peptide" evidence="2">
    <location>
        <begin position="1"/>
        <end position="19"/>
    </location>
</feature>
<sequence>MAKLYVILVFVLVVVHATARNIPTDQTKPSDHTTTDHEVKNPNTNALAPVQNTENVATTAASPAANGGLDDQKNFIYGGVGGWGGVGGFVGVLPIFGLGGLGGGSGLGGVGGLGAGGGIGKVGGNRGCGGIGKVGGIGVGGGVGVFALNLAMVFIKG</sequence>
<dbReference type="AlphaFoldDB" id="A0AAE1Y1T7"/>
<feature type="region of interest" description="Disordered" evidence="1">
    <location>
        <begin position="23"/>
        <end position="50"/>
    </location>
</feature>
<feature type="compositionally biased region" description="Basic and acidic residues" evidence="1">
    <location>
        <begin position="28"/>
        <end position="40"/>
    </location>
</feature>